<evidence type="ECO:0000313" key="2">
    <source>
        <dbReference type="EMBL" id="QDU69363.1"/>
    </source>
</evidence>
<dbReference type="RefSeq" id="WP_145069192.1">
    <property type="nucleotide sequence ID" value="NZ_CP036287.1"/>
</dbReference>
<dbReference type="Proteomes" id="UP000316921">
    <property type="component" value="Chromosome"/>
</dbReference>
<dbReference type="KEGG" id="pbap:Pla133_44820"/>
<gene>
    <name evidence="2" type="ORF">Pla133_44820</name>
</gene>
<dbReference type="EMBL" id="CP036287">
    <property type="protein sequence ID" value="QDU69363.1"/>
    <property type="molecule type" value="Genomic_DNA"/>
</dbReference>
<organism evidence="2 3">
    <name type="scientific">Engelhardtia mirabilis</name>
    <dbReference type="NCBI Taxonomy" id="2528011"/>
    <lineage>
        <taxon>Bacteria</taxon>
        <taxon>Pseudomonadati</taxon>
        <taxon>Planctomycetota</taxon>
        <taxon>Planctomycetia</taxon>
        <taxon>Planctomycetia incertae sedis</taxon>
        <taxon>Engelhardtia</taxon>
    </lineage>
</organism>
<dbReference type="Pfam" id="PF13349">
    <property type="entry name" value="DUF4097"/>
    <property type="match status" value="1"/>
</dbReference>
<keyword evidence="3" id="KW-1185">Reference proteome</keyword>
<protein>
    <recommendedName>
        <fullName evidence="1">DUF4097 domain-containing protein</fullName>
    </recommendedName>
</protein>
<evidence type="ECO:0000313" key="3">
    <source>
        <dbReference type="Proteomes" id="UP000316921"/>
    </source>
</evidence>
<proteinExistence type="predicted"/>
<dbReference type="AlphaFoldDB" id="A0A518BQV3"/>
<evidence type="ECO:0000259" key="1">
    <source>
        <dbReference type="Pfam" id="PF13349"/>
    </source>
</evidence>
<accession>A0A518BQV3</accession>
<name>A0A518BQV3_9BACT</name>
<reference evidence="2 3" key="1">
    <citation type="submission" date="2019-02" db="EMBL/GenBank/DDBJ databases">
        <title>Deep-cultivation of Planctomycetes and their phenomic and genomic characterization uncovers novel biology.</title>
        <authorList>
            <person name="Wiegand S."/>
            <person name="Jogler M."/>
            <person name="Boedeker C."/>
            <person name="Pinto D."/>
            <person name="Vollmers J."/>
            <person name="Rivas-Marin E."/>
            <person name="Kohn T."/>
            <person name="Peeters S.H."/>
            <person name="Heuer A."/>
            <person name="Rast P."/>
            <person name="Oberbeckmann S."/>
            <person name="Bunk B."/>
            <person name="Jeske O."/>
            <person name="Meyerdierks A."/>
            <person name="Storesund J.E."/>
            <person name="Kallscheuer N."/>
            <person name="Luecker S."/>
            <person name="Lage O.M."/>
            <person name="Pohl T."/>
            <person name="Merkel B.J."/>
            <person name="Hornburger P."/>
            <person name="Mueller R.-W."/>
            <person name="Bruemmer F."/>
            <person name="Labrenz M."/>
            <person name="Spormann A.M."/>
            <person name="Op den Camp H."/>
            <person name="Overmann J."/>
            <person name="Amann R."/>
            <person name="Jetten M.S.M."/>
            <person name="Mascher T."/>
            <person name="Medema M.H."/>
            <person name="Devos D.P."/>
            <person name="Kaster A.-K."/>
            <person name="Ovreas L."/>
            <person name="Rohde M."/>
            <person name="Galperin M.Y."/>
            <person name="Jogler C."/>
        </authorList>
    </citation>
    <scope>NUCLEOTIDE SEQUENCE [LARGE SCALE GENOMIC DNA]</scope>
    <source>
        <strain evidence="2 3">Pla133</strain>
    </source>
</reference>
<dbReference type="InterPro" id="IPR025164">
    <property type="entry name" value="Toastrack_DUF4097"/>
</dbReference>
<dbReference type="Gene3D" id="2.160.20.120">
    <property type="match status" value="1"/>
</dbReference>
<feature type="domain" description="DUF4097" evidence="1">
    <location>
        <begin position="132"/>
        <end position="249"/>
    </location>
</feature>
<sequence>MAQTTPDSALRRFSRSFDRLALRSAALLVALGIAACVSGHGGHWHIGHHLDHERQISFDPELDSSVELTLELDAGEVRVVRVDGPSRLVATVHEEIPGSADLHFEGGHLMLTTQGKDEAMVGELLLELSHGVESMTINIGAGELLVDGIDVRRGLVLATGAGEITLRDVGAPRMVDISQGAGDLELRGFETEHLNVDLGAGSADLHDLWVGLLEIDSGIGSISIVDCTIDDLRADAGIGDIDVRASDVRTHSIDSGIGSVSLGQ</sequence>